<gene>
    <name evidence="3" type="ORF">ENS59_05950</name>
</gene>
<dbReference type="AlphaFoldDB" id="A0A7C3I0W4"/>
<evidence type="ECO:0000313" key="3">
    <source>
        <dbReference type="EMBL" id="HFH29040.1"/>
    </source>
</evidence>
<keyword evidence="3" id="KW-0067">ATP-binding</keyword>
<proteinExistence type="predicted"/>
<keyword evidence="3" id="KW-0547">Nucleotide-binding</keyword>
<feature type="domain" description="Histidine kinase" evidence="2">
    <location>
        <begin position="1"/>
        <end position="108"/>
    </location>
</feature>
<dbReference type="Pfam" id="PF02518">
    <property type="entry name" value="HATPase_c"/>
    <property type="match status" value="1"/>
</dbReference>
<dbReference type="SUPFAM" id="SSF55874">
    <property type="entry name" value="ATPase domain of HSP90 chaperone/DNA topoisomerase II/histidine kinase"/>
    <property type="match status" value="1"/>
</dbReference>
<organism evidence="3">
    <name type="scientific">Gracilinema caldarium</name>
    <dbReference type="NCBI Taxonomy" id="215591"/>
    <lineage>
        <taxon>Bacteria</taxon>
        <taxon>Pseudomonadati</taxon>
        <taxon>Spirochaetota</taxon>
        <taxon>Spirochaetia</taxon>
        <taxon>Spirochaetales</taxon>
        <taxon>Breznakiellaceae</taxon>
        <taxon>Gracilinema</taxon>
    </lineage>
</organism>
<dbReference type="GO" id="GO:0000155">
    <property type="term" value="F:phosphorelay sensor kinase activity"/>
    <property type="evidence" value="ECO:0007669"/>
    <property type="project" value="TreeGrafter"/>
</dbReference>
<dbReference type="PROSITE" id="PS50109">
    <property type="entry name" value="HIS_KIN"/>
    <property type="match status" value="1"/>
</dbReference>
<dbReference type="InterPro" id="IPR005467">
    <property type="entry name" value="His_kinase_dom"/>
</dbReference>
<accession>A0A7C3I0W4</accession>
<evidence type="ECO:0000259" key="2">
    <source>
        <dbReference type="PROSITE" id="PS50109"/>
    </source>
</evidence>
<keyword evidence="1" id="KW-0597">Phosphoprotein</keyword>
<dbReference type="CDD" id="cd00075">
    <property type="entry name" value="HATPase"/>
    <property type="match status" value="1"/>
</dbReference>
<dbReference type="PANTHER" id="PTHR43547:SF2">
    <property type="entry name" value="HYBRID SIGNAL TRANSDUCTION HISTIDINE KINASE C"/>
    <property type="match status" value="1"/>
</dbReference>
<dbReference type="EMBL" id="DSVL01000185">
    <property type="protein sequence ID" value="HFH29040.1"/>
    <property type="molecule type" value="Genomic_DNA"/>
</dbReference>
<dbReference type="Gene3D" id="3.30.565.10">
    <property type="entry name" value="Histidine kinase-like ATPase, C-terminal domain"/>
    <property type="match status" value="1"/>
</dbReference>
<protein>
    <submittedName>
        <fullName evidence="3">ATP-binding protein</fullName>
    </submittedName>
</protein>
<reference evidence="3" key="1">
    <citation type="journal article" date="2020" name="mSystems">
        <title>Genome- and Community-Level Interaction Insights into Carbon Utilization and Element Cycling Functions of Hydrothermarchaeota in Hydrothermal Sediment.</title>
        <authorList>
            <person name="Zhou Z."/>
            <person name="Liu Y."/>
            <person name="Xu W."/>
            <person name="Pan J."/>
            <person name="Luo Z.H."/>
            <person name="Li M."/>
        </authorList>
    </citation>
    <scope>NUCLEOTIDE SEQUENCE [LARGE SCALE GENOMIC DNA]</scope>
    <source>
        <strain evidence="3">SpSt-503</strain>
    </source>
</reference>
<name>A0A7C3I0W4_9SPIR</name>
<dbReference type="InterPro" id="IPR003594">
    <property type="entry name" value="HATPase_dom"/>
</dbReference>
<dbReference type="SMART" id="SM00387">
    <property type="entry name" value="HATPase_c"/>
    <property type="match status" value="1"/>
</dbReference>
<evidence type="ECO:0000256" key="1">
    <source>
        <dbReference type="ARBA" id="ARBA00022553"/>
    </source>
</evidence>
<dbReference type="GO" id="GO:0005524">
    <property type="term" value="F:ATP binding"/>
    <property type="evidence" value="ECO:0007669"/>
    <property type="project" value="UniProtKB-KW"/>
</dbReference>
<sequence>MHFTVSDLVLDIVQNAAEAQSSIVTVALEESDAQFRFTVQDNGKGMTSEELQRALDPFHTDGIKHPHRRVGLGLPFLVQTAEQCGGGWDITSKKGQGTMVTAWFNLENVDTPPLGDIPSLIRMILLLSGPEEFVVRRSLHRGGRDTSYEVRKTELQDVLGNLEEAGSQVLLDQYLRSLEEED</sequence>
<comment type="caution">
    <text evidence="3">The sequence shown here is derived from an EMBL/GenBank/DDBJ whole genome shotgun (WGS) entry which is preliminary data.</text>
</comment>
<dbReference type="PANTHER" id="PTHR43547">
    <property type="entry name" value="TWO-COMPONENT HISTIDINE KINASE"/>
    <property type="match status" value="1"/>
</dbReference>
<dbReference type="InterPro" id="IPR036890">
    <property type="entry name" value="HATPase_C_sf"/>
</dbReference>